<proteinExistence type="predicted"/>
<reference evidence="2" key="1">
    <citation type="submission" date="2018-02" db="EMBL/GenBank/DDBJ databases">
        <authorList>
            <person name="Cohen D.B."/>
            <person name="Kent A.D."/>
        </authorList>
    </citation>
    <scope>NUCLEOTIDE SEQUENCE</scope>
</reference>
<feature type="region of interest" description="Disordered" evidence="1">
    <location>
        <begin position="1"/>
        <end position="20"/>
    </location>
</feature>
<evidence type="ECO:0000313" key="2">
    <source>
        <dbReference type="EMBL" id="SPD14634.1"/>
    </source>
</evidence>
<evidence type="ECO:0000256" key="1">
    <source>
        <dbReference type="SAM" id="MobiDB-lite"/>
    </source>
</evidence>
<organism evidence="2">
    <name type="scientific">Fagus sylvatica</name>
    <name type="common">Beechnut</name>
    <dbReference type="NCBI Taxonomy" id="28930"/>
    <lineage>
        <taxon>Eukaryota</taxon>
        <taxon>Viridiplantae</taxon>
        <taxon>Streptophyta</taxon>
        <taxon>Embryophyta</taxon>
        <taxon>Tracheophyta</taxon>
        <taxon>Spermatophyta</taxon>
        <taxon>Magnoliopsida</taxon>
        <taxon>eudicotyledons</taxon>
        <taxon>Gunneridae</taxon>
        <taxon>Pentapetalae</taxon>
        <taxon>rosids</taxon>
        <taxon>fabids</taxon>
        <taxon>Fagales</taxon>
        <taxon>Fagaceae</taxon>
        <taxon>Fagus</taxon>
    </lineage>
</organism>
<protein>
    <submittedName>
        <fullName evidence="2">Uncharacterized protein</fullName>
    </submittedName>
</protein>
<name>A0A2N9HSH3_FAGSY</name>
<sequence>MSLFHPDFPQIPEDGEGWGEAVSGDRRRLADLEVVSRWLRSALSCRSGGGLAVVQLRGGAWVRNKLRGGAGLRRSEAEWLPAGLAVGQDVVAGGCVAVNGG</sequence>
<dbReference type="EMBL" id="OIVN01003968">
    <property type="protein sequence ID" value="SPD14634.1"/>
    <property type="molecule type" value="Genomic_DNA"/>
</dbReference>
<accession>A0A2N9HSH3</accession>
<gene>
    <name evidence="2" type="ORF">FSB_LOCUS42516</name>
</gene>
<dbReference type="AlphaFoldDB" id="A0A2N9HSH3"/>